<feature type="transmembrane region" description="Helical" evidence="9">
    <location>
        <begin position="470"/>
        <end position="491"/>
    </location>
</feature>
<keyword evidence="7 9" id="KW-1133">Transmembrane helix</keyword>
<dbReference type="Pfam" id="PF06237">
    <property type="entry name" value="SLC52_ribofla_tr"/>
    <property type="match status" value="1"/>
</dbReference>
<dbReference type="GO" id="GO:0005886">
    <property type="term" value="C:plasma membrane"/>
    <property type="evidence" value="ECO:0007669"/>
    <property type="project" value="UniProtKB-SubCell"/>
</dbReference>
<feature type="transmembrane region" description="Helical" evidence="9">
    <location>
        <begin position="296"/>
        <end position="317"/>
    </location>
</feature>
<evidence type="ECO:0000313" key="12">
    <source>
        <dbReference type="Proteomes" id="UP001178461"/>
    </source>
</evidence>
<keyword evidence="12" id="KW-1185">Reference proteome</keyword>
<evidence type="ECO:0000256" key="1">
    <source>
        <dbReference type="ARBA" id="ARBA00000215"/>
    </source>
</evidence>
<sequence>MKIWLEESAGEGGHALEEFLDPGEVSRFSQKGLRLRLVEASCPGGHPHLPPRRPRKDTKERAANCRSGWLVLSHKVSWHCLCCKIQPCFRFPDWLSSLKAKRMSASLSSRAIVSHVLVALFGMGSWVSVNSLWVELPVVVKLLPEGWNLPAYLTVLIALGNVGPVSVTLAHHFAPGRLKERWLIHGIQLLAVVAAFFLAFFWDRIVVVAGEPHSLAFLVLAFLLALVCCTSNVSFLPFMYQFPQPYIRTFFIGQGLSALLPCVLALGQGVGQLECRNGTNGTQPHFLEENFSATTYFWMLLALLVVSALAFAALVLWHSRSGPAEEKSSSQDSVKTEESFPLQSESVPASKHATEDAAAGEPAKQPASAFWTARNIYLLVLLGVSNALTNGVLPSVQSYSCLPYGNMAYHLSVVLSNIANPVACFTAMFLLCRSSLGLGIISAVGCVFGAYLMVLAALSPCPPLVGSPAGVALVVISWILFMGLFSYLKVVIGSLLHEAGHAALVWCGAIIQAGSLLGALVMFPLASIYRLFSSGEDCVDNCRP</sequence>
<evidence type="ECO:0000256" key="6">
    <source>
        <dbReference type="ARBA" id="ARBA00022692"/>
    </source>
</evidence>
<feature type="transmembrane region" description="Helical" evidence="9">
    <location>
        <begin position="376"/>
        <end position="396"/>
    </location>
</feature>
<keyword evidence="8 9" id="KW-0472">Membrane</keyword>
<feature type="transmembrane region" description="Helical" evidence="9">
    <location>
        <begin position="408"/>
        <end position="431"/>
    </location>
</feature>
<organism evidence="11 12">
    <name type="scientific">Podarcis lilfordi</name>
    <name type="common">Lilford's wall lizard</name>
    <dbReference type="NCBI Taxonomy" id="74358"/>
    <lineage>
        <taxon>Eukaryota</taxon>
        <taxon>Metazoa</taxon>
        <taxon>Chordata</taxon>
        <taxon>Craniata</taxon>
        <taxon>Vertebrata</taxon>
        <taxon>Euteleostomi</taxon>
        <taxon>Lepidosauria</taxon>
        <taxon>Squamata</taxon>
        <taxon>Bifurcata</taxon>
        <taxon>Unidentata</taxon>
        <taxon>Episquamata</taxon>
        <taxon>Laterata</taxon>
        <taxon>Lacertibaenia</taxon>
        <taxon>Lacertidae</taxon>
        <taxon>Podarcis</taxon>
    </lineage>
</organism>
<dbReference type="GO" id="GO:0032217">
    <property type="term" value="F:riboflavin transmembrane transporter activity"/>
    <property type="evidence" value="ECO:0007669"/>
    <property type="project" value="UniProtKB-UniRule"/>
</dbReference>
<dbReference type="EMBL" id="OX395132">
    <property type="protein sequence ID" value="CAI5778786.1"/>
    <property type="molecule type" value="Genomic_DNA"/>
</dbReference>
<feature type="transmembrane region" description="Helical" evidence="9">
    <location>
        <begin position="438"/>
        <end position="458"/>
    </location>
</feature>
<evidence type="ECO:0000313" key="11">
    <source>
        <dbReference type="EMBL" id="CAI5778786.1"/>
    </source>
</evidence>
<dbReference type="Proteomes" id="UP001178461">
    <property type="component" value="Chromosome 7"/>
</dbReference>
<protein>
    <recommendedName>
        <fullName evidence="9">Riboflavin transporter</fullName>
    </recommendedName>
</protein>
<comment type="catalytic activity">
    <reaction evidence="1 9">
        <text>riboflavin(in) = riboflavin(out)</text>
        <dbReference type="Rhea" id="RHEA:35015"/>
        <dbReference type="ChEBI" id="CHEBI:57986"/>
    </reaction>
</comment>
<keyword evidence="4 9" id="KW-0813">Transport</keyword>
<evidence type="ECO:0000256" key="3">
    <source>
        <dbReference type="ARBA" id="ARBA00006366"/>
    </source>
</evidence>
<reference evidence="11" key="1">
    <citation type="submission" date="2022-12" db="EMBL/GenBank/DDBJ databases">
        <authorList>
            <person name="Alioto T."/>
            <person name="Alioto T."/>
            <person name="Gomez Garrido J."/>
        </authorList>
    </citation>
    <scope>NUCLEOTIDE SEQUENCE</scope>
</reference>
<evidence type="ECO:0000256" key="8">
    <source>
        <dbReference type="ARBA" id="ARBA00023136"/>
    </source>
</evidence>
<evidence type="ECO:0000256" key="9">
    <source>
        <dbReference type="RuleBase" id="RU368035"/>
    </source>
</evidence>
<feature type="transmembrane region" description="Helical" evidence="9">
    <location>
        <begin position="111"/>
        <end position="129"/>
    </location>
</feature>
<name>A0AA35KJT8_9SAUR</name>
<evidence type="ECO:0000256" key="7">
    <source>
        <dbReference type="ARBA" id="ARBA00022989"/>
    </source>
</evidence>
<feature type="region of interest" description="Disordered" evidence="10">
    <location>
        <begin position="323"/>
        <end position="361"/>
    </location>
</feature>
<keyword evidence="6 9" id="KW-0812">Transmembrane</keyword>
<feature type="transmembrane region" description="Helical" evidence="9">
    <location>
        <begin position="250"/>
        <end position="270"/>
    </location>
</feature>
<gene>
    <name evidence="11" type="ORF">PODLI_1B012693</name>
</gene>
<feature type="transmembrane region" description="Helical" evidence="9">
    <location>
        <begin position="149"/>
        <end position="170"/>
    </location>
</feature>
<feature type="transmembrane region" description="Helical" evidence="9">
    <location>
        <begin position="503"/>
        <end position="526"/>
    </location>
</feature>
<evidence type="ECO:0000256" key="2">
    <source>
        <dbReference type="ARBA" id="ARBA00004651"/>
    </source>
</evidence>
<dbReference type="AlphaFoldDB" id="A0AA35KJT8"/>
<comment type="similarity">
    <text evidence="3 9">Belongs to the riboflavin transporter family.</text>
</comment>
<evidence type="ECO:0000256" key="4">
    <source>
        <dbReference type="ARBA" id="ARBA00022448"/>
    </source>
</evidence>
<comment type="function">
    <text evidence="9">Plasma membrane transporter mediating the uptake by cells of the water soluble vitamin B2/riboflavin that plays a key role in biochemical oxidation-reduction reactions of the carbohydrate, lipid, and amino acid metabolism.</text>
</comment>
<evidence type="ECO:0000256" key="5">
    <source>
        <dbReference type="ARBA" id="ARBA00022475"/>
    </source>
</evidence>
<accession>A0AA35KJT8</accession>
<comment type="subcellular location">
    <subcellularLocation>
        <location evidence="2 9">Cell membrane</location>
        <topology evidence="2 9">Multi-pass membrane protein</topology>
    </subcellularLocation>
</comment>
<proteinExistence type="inferred from homology"/>
<evidence type="ECO:0000256" key="10">
    <source>
        <dbReference type="SAM" id="MobiDB-lite"/>
    </source>
</evidence>
<dbReference type="InterPro" id="IPR009357">
    <property type="entry name" value="Riboflavin_transptr"/>
</dbReference>
<dbReference type="PANTHER" id="PTHR12929:SF1">
    <property type="entry name" value="SOLUTE CARRIER FAMILY 52, RIBOFLAVIN TRANSPORTER, MEMBER 2"/>
    <property type="match status" value="1"/>
</dbReference>
<feature type="compositionally biased region" description="Basic and acidic residues" evidence="10">
    <location>
        <begin position="323"/>
        <end position="338"/>
    </location>
</feature>
<feature type="transmembrane region" description="Helical" evidence="9">
    <location>
        <begin position="182"/>
        <end position="202"/>
    </location>
</feature>
<dbReference type="PANTHER" id="PTHR12929">
    <property type="entry name" value="SOLUTE CARRIER FAMILY 52"/>
    <property type="match status" value="1"/>
</dbReference>
<keyword evidence="5 9" id="KW-1003">Cell membrane</keyword>
<feature type="transmembrane region" description="Helical" evidence="9">
    <location>
        <begin position="214"/>
        <end position="238"/>
    </location>
</feature>